<accession>A0ACB9RP52</accession>
<name>A0ACB9RP52_9MYRT</name>
<dbReference type="Proteomes" id="UP001057402">
    <property type="component" value="Chromosome 3"/>
</dbReference>
<keyword evidence="2" id="KW-1185">Reference proteome</keyword>
<evidence type="ECO:0000313" key="1">
    <source>
        <dbReference type="EMBL" id="KAI4379203.1"/>
    </source>
</evidence>
<protein>
    <submittedName>
        <fullName evidence="1">Uncharacterized protein</fullName>
    </submittedName>
</protein>
<sequence length="949" mass="108544">MAKKSALSRRASDSGKEDLKKKKKKKGQVGPKAASMKAVAPKPNPFETIWSRRKFDILGKKRKGEERRIGLARARSIDKRKKTLLKEYERSGKASVFVDKRIGENNEEMGEFEKAILRTQREYKVKLNKKNKFNLSDGEDDDYDDQEGVGFLGRDDFEDEGIPDDDEGDDGDARTGKSQRLSIFSKQLEGPDFSNRTGGDLSPGEENKHKGKKEVMEEIILKSKMFKAQKAKDKEENEQLMDELDKNFSSLVQSEALLSLTDPGHMKALKALVNKSLPQDALEKDNMSSSTKGESTLQDVPDAYDKLVKEMSLDMRARPSDRTKTPEEIAQGERERLAELEEERQKRMLATDDNSDEDDDGHEAENSVALKSRSISGDDLGDSFALEEQPRRKGWVDEILEREAAANSSEEGDDFSEESEGAEEDSGAGSSDEHSDEDVKKCSIKDWEQSDEEQFDQDSDDNDEEDDVDESVKHEKKSVSEMRKRDEAVAERKNSQTQTKPALTQAKSLPYLIDAPKSLDELNVLLENRSNSEIILLIDRIRVSNAVAIAAENRKKMQIFYGVLLQYFAVLASKKPLNLELVNMLVKPLIEISMEIPYFAAICARQRILRTRTQFCELIKSTEVSSWPSLKTIFLLRLWSMIFPCSDFRHVVMTPVTLLMCEYLMRCPLLSGRDIAIGCFLCSMVLTLTKQSKKFCPEALMFLRTLLFAATDRKITNRNSQMFDDHMELRTVGPLLRFNEGSVDIIPLKFLELMDMPEDAGYFSSDSFRASILVSVVETIRGFINVYRDLIAFPEVFSPISNSLLEVSRQEKMPAKLKQIMDDVARLINEKADECYKIRRPLQMRKQKPVPIKLVNPKFEENFVKGRDYDPDRERSERRKLKKLIKQEAKGAVRELRKDNYFLLEVKEREKAELEQEKAEQYGRAKAFLQEQEHAFKSGQLGKGRKRRR</sequence>
<dbReference type="EMBL" id="CM042882">
    <property type="protein sequence ID" value="KAI4379203.1"/>
    <property type="molecule type" value="Genomic_DNA"/>
</dbReference>
<reference evidence="2" key="1">
    <citation type="journal article" date="2023" name="Front. Plant Sci.">
        <title>Chromosomal-level genome assembly of Melastoma candidum provides insights into trichome evolution.</title>
        <authorList>
            <person name="Zhong Y."/>
            <person name="Wu W."/>
            <person name="Sun C."/>
            <person name="Zou P."/>
            <person name="Liu Y."/>
            <person name="Dai S."/>
            <person name="Zhou R."/>
        </authorList>
    </citation>
    <scope>NUCLEOTIDE SEQUENCE [LARGE SCALE GENOMIC DNA]</scope>
</reference>
<organism evidence="1 2">
    <name type="scientific">Melastoma candidum</name>
    <dbReference type="NCBI Taxonomy" id="119954"/>
    <lineage>
        <taxon>Eukaryota</taxon>
        <taxon>Viridiplantae</taxon>
        <taxon>Streptophyta</taxon>
        <taxon>Embryophyta</taxon>
        <taxon>Tracheophyta</taxon>
        <taxon>Spermatophyta</taxon>
        <taxon>Magnoliopsida</taxon>
        <taxon>eudicotyledons</taxon>
        <taxon>Gunneridae</taxon>
        <taxon>Pentapetalae</taxon>
        <taxon>rosids</taxon>
        <taxon>malvids</taxon>
        <taxon>Myrtales</taxon>
        <taxon>Melastomataceae</taxon>
        <taxon>Melastomatoideae</taxon>
        <taxon>Melastomateae</taxon>
        <taxon>Melastoma</taxon>
    </lineage>
</organism>
<proteinExistence type="predicted"/>
<gene>
    <name evidence="1" type="ORF">MLD38_005529</name>
</gene>
<comment type="caution">
    <text evidence="1">The sequence shown here is derived from an EMBL/GenBank/DDBJ whole genome shotgun (WGS) entry which is preliminary data.</text>
</comment>
<evidence type="ECO:0000313" key="2">
    <source>
        <dbReference type="Proteomes" id="UP001057402"/>
    </source>
</evidence>